<gene>
    <name evidence="7" type="ORF">BJY01DRAFT_227687</name>
</gene>
<comment type="subcellular location">
    <subcellularLocation>
        <location evidence="1">Membrane</location>
        <topology evidence="1">Multi-pass membrane protein</topology>
    </subcellularLocation>
</comment>
<feature type="transmembrane region" description="Helical" evidence="5">
    <location>
        <begin position="81"/>
        <end position="100"/>
    </location>
</feature>
<dbReference type="Pfam" id="PF07690">
    <property type="entry name" value="MFS_1"/>
    <property type="match status" value="1"/>
</dbReference>
<evidence type="ECO:0000256" key="4">
    <source>
        <dbReference type="ARBA" id="ARBA00023136"/>
    </source>
</evidence>
<feature type="transmembrane region" description="Helical" evidence="5">
    <location>
        <begin position="377"/>
        <end position="396"/>
    </location>
</feature>
<evidence type="ECO:0000259" key="6">
    <source>
        <dbReference type="PROSITE" id="PS50850"/>
    </source>
</evidence>
<evidence type="ECO:0000256" key="1">
    <source>
        <dbReference type="ARBA" id="ARBA00004141"/>
    </source>
</evidence>
<organism evidence="7 8">
    <name type="scientific">Aspergillus pseudoustus</name>
    <dbReference type="NCBI Taxonomy" id="1810923"/>
    <lineage>
        <taxon>Eukaryota</taxon>
        <taxon>Fungi</taxon>
        <taxon>Dikarya</taxon>
        <taxon>Ascomycota</taxon>
        <taxon>Pezizomycotina</taxon>
        <taxon>Eurotiomycetes</taxon>
        <taxon>Eurotiomycetidae</taxon>
        <taxon>Eurotiales</taxon>
        <taxon>Aspergillaceae</taxon>
        <taxon>Aspergillus</taxon>
        <taxon>Aspergillus subgen. Nidulantes</taxon>
    </lineage>
</organism>
<dbReference type="PROSITE" id="PS50850">
    <property type="entry name" value="MFS"/>
    <property type="match status" value="1"/>
</dbReference>
<evidence type="ECO:0000313" key="8">
    <source>
        <dbReference type="Proteomes" id="UP001610446"/>
    </source>
</evidence>
<feature type="transmembrane region" description="Helical" evidence="5">
    <location>
        <begin position="201"/>
        <end position="219"/>
    </location>
</feature>
<dbReference type="InterPro" id="IPR036259">
    <property type="entry name" value="MFS_trans_sf"/>
</dbReference>
<feature type="transmembrane region" description="Helical" evidence="5">
    <location>
        <begin position="170"/>
        <end position="189"/>
    </location>
</feature>
<feature type="transmembrane region" description="Helical" evidence="5">
    <location>
        <begin position="485"/>
        <end position="505"/>
    </location>
</feature>
<keyword evidence="3 5" id="KW-1133">Transmembrane helix</keyword>
<dbReference type="SUPFAM" id="SSF103473">
    <property type="entry name" value="MFS general substrate transporter"/>
    <property type="match status" value="1"/>
</dbReference>
<feature type="transmembrane region" description="Helical" evidence="5">
    <location>
        <begin position="43"/>
        <end position="69"/>
    </location>
</feature>
<sequence>MSQTTVIEQPAATSATLPKDALSTLSIADSNPNTLTNPSRAQAITAVVALTGVSFLNTMGSGILTVALPKMATDLGLNHEILLWPAAVYALAAGCTLLIFGSIADVIGDKRVWITGSVLFAFFTLACGLAQTGNQLIAFRTLLGISVAMCLPCAVSLMTRTFPPGKYRNLGFASMGMGQPLGYSVGLILGGVFADSIGWRYGYYISAILNALLSVLAFWSLPREKPKTEPLLQGLKRIDWVGAPIISVSLALLSFVLAQITGSYHSLGDTYIIVLLVIALVLLPVFVGWVEYQERNGRPALIPNSLWKNTVFSATCLIVFFAWAEFNALQYFTSLYFQEIQHNSALSSSLMFLPMVIVGVATNIFTGYMVDKVQVGILVFVSAVISTISPLLMALIKPEWGYWRGPFMAMALSPLHPDVLFTVSNLIITRAYPGQNQALAGAVFNSVSQVGNSVGLAVSAAIAASVTEHSGKTGNDEGTLVGYQAAYWLMFAAMVVVCGVSWFGLRSGGYVGKKSD</sequence>
<dbReference type="EMBL" id="JBFXLU010000321">
    <property type="protein sequence ID" value="KAL2829864.1"/>
    <property type="molecule type" value="Genomic_DNA"/>
</dbReference>
<name>A0ABR4IQ63_9EURO</name>
<comment type="caution">
    <text evidence="7">The sequence shown here is derived from an EMBL/GenBank/DDBJ whole genome shotgun (WGS) entry which is preliminary data.</text>
</comment>
<dbReference type="InterPro" id="IPR020846">
    <property type="entry name" value="MFS_dom"/>
</dbReference>
<dbReference type="PANTHER" id="PTHR42718:SF10">
    <property type="entry name" value="TRANSPORTER, PUTATIVE (AFU_ORTHOLOGUE AFUA_8G06760)-RELATED"/>
    <property type="match status" value="1"/>
</dbReference>
<evidence type="ECO:0000256" key="3">
    <source>
        <dbReference type="ARBA" id="ARBA00022989"/>
    </source>
</evidence>
<protein>
    <submittedName>
        <fullName evidence="7">Major facilitator superfamily domain-containing protein</fullName>
    </submittedName>
</protein>
<feature type="transmembrane region" description="Helical" evidence="5">
    <location>
        <begin position="352"/>
        <end position="370"/>
    </location>
</feature>
<proteinExistence type="predicted"/>
<feature type="transmembrane region" description="Helical" evidence="5">
    <location>
        <begin position="112"/>
        <end position="131"/>
    </location>
</feature>
<dbReference type="Gene3D" id="1.20.1250.20">
    <property type="entry name" value="MFS general substrate transporter like domains"/>
    <property type="match status" value="2"/>
</dbReference>
<feature type="transmembrane region" description="Helical" evidence="5">
    <location>
        <begin position="137"/>
        <end position="158"/>
    </location>
</feature>
<feature type="transmembrane region" description="Helical" evidence="5">
    <location>
        <begin position="270"/>
        <end position="290"/>
    </location>
</feature>
<feature type="transmembrane region" description="Helical" evidence="5">
    <location>
        <begin position="311"/>
        <end position="332"/>
    </location>
</feature>
<dbReference type="PRINTS" id="PR01035">
    <property type="entry name" value="TCRTETA"/>
</dbReference>
<accession>A0ABR4IQ63</accession>
<evidence type="ECO:0000313" key="7">
    <source>
        <dbReference type="EMBL" id="KAL2829864.1"/>
    </source>
</evidence>
<feature type="transmembrane region" description="Helical" evidence="5">
    <location>
        <begin position="240"/>
        <end position="258"/>
    </location>
</feature>
<dbReference type="InterPro" id="IPR001958">
    <property type="entry name" value="Tet-R_TetA/multi-R_MdtG-like"/>
</dbReference>
<dbReference type="Proteomes" id="UP001610446">
    <property type="component" value="Unassembled WGS sequence"/>
</dbReference>
<keyword evidence="4 5" id="KW-0472">Membrane</keyword>
<evidence type="ECO:0000256" key="5">
    <source>
        <dbReference type="SAM" id="Phobius"/>
    </source>
</evidence>
<evidence type="ECO:0000256" key="2">
    <source>
        <dbReference type="ARBA" id="ARBA00022692"/>
    </source>
</evidence>
<keyword evidence="8" id="KW-1185">Reference proteome</keyword>
<reference evidence="7 8" key="1">
    <citation type="submission" date="2024-07" db="EMBL/GenBank/DDBJ databases">
        <title>Section-level genome sequencing and comparative genomics of Aspergillus sections Usti and Cavernicolus.</title>
        <authorList>
            <consortium name="Lawrence Berkeley National Laboratory"/>
            <person name="Nybo J.L."/>
            <person name="Vesth T.C."/>
            <person name="Theobald S."/>
            <person name="Frisvad J.C."/>
            <person name="Larsen T.O."/>
            <person name="Kjaerboelling I."/>
            <person name="Rothschild-Mancinelli K."/>
            <person name="Lyhne E.K."/>
            <person name="Kogle M.E."/>
            <person name="Barry K."/>
            <person name="Clum A."/>
            <person name="Na H."/>
            <person name="Ledsgaard L."/>
            <person name="Lin J."/>
            <person name="Lipzen A."/>
            <person name="Kuo A."/>
            <person name="Riley R."/>
            <person name="Mondo S."/>
            <person name="Labutti K."/>
            <person name="Haridas S."/>
            <person name="Pangalinan J."/>
            <person name="Salamov A.A."/>
            <person name="Simmons B.A."/>
            <person name="Magnuson J.K."/>
            <person name="Chen J."/>
            <person name="Drula E."/>
            <person name="Henrissat B."/>
            <person name="Wiebenga A."/>
            <person name="Lubbers R.J."/>
            <person name="Gomes A.C."/>
            <person name="Makela M.R."/>
            <person name="Stajich J."/>
            <person name="Grigoriev I.V."/>
            <person name="Mortensen U.H."/>
            <person name="De Vries R.P."/>
            <person name="Baker S.E."/>
            <person name="Andersen M.R."/>
        </authorList>
    </citation>
    <scope>NUCLEOTIDE SEQUENCE [LARGE SCALE GENOMIC DNA]</scope>
    <source>
        <strain evidence="7 8">CBS 123904</strain>
    </source>
</reference>
<keyword evidence="2 5" id="KW-0812">Transmembrane</keyword>
<dbReference type="PANTHER" id="PTHR42718">
    <property type="entry name" value="MAJOR FACILITATOR SUPERFAMILY MULTIDRUG TRANSPORTER MFSC"/>
    <property type="match status" value="1"/>
</dbReference>
<dbReference type="InterPro" id="IPR011701">
    <property type="entry name" value="MFS"/>
</dbReference>
<feature type="domain" description="Major facilitator superfamily (MFS) profile" evidence="6">
    <location>
        <begin position="46"/>
        <end position="510"/>
    </location>
</feature>